<feature type="chain" id="PRO_5037371082" evidence="1">
    <location>
        <begin position="27"/>
        <end position="187"/>
    </location>
</feature>
<comment type="caution">
    <text evidence="2">The sequence shown here is derived from an EMBL/GenBank/DDBJ whole genome shotgun (WGS) entry which is preliminary data.</text>
</comment>
<dbReference type="InterPro" id="IPR022061">
    <property type="entry name" value="DUF3617"/>
</dbReference>
<keyword evidence="1" id="KW-0732">Signal</keyword>
<sequence length="187" mass="20207">MTHHIQARVVRTACWVLLGLSAAAAAQTRLQPGLWEQTQQMKSGSGQMEAQMAQAQARLAALPPEQRKMVEQMMAQQGVGMGSAPASVRLCLSKEQTEGGDVPRADGRCTHQVSQRSGNTLHYSFQCNGNPPSSGEGDYTVNSPTSYSTQMTMKTVVKGQPETIQMTQQGRFVSSDCGALKPIQLPR</sequence>
<reference evidence="2 3" key="1">
    <citation type="submission" date="2021-04" db="EMBL/GenBank/DDBJ databases">
        <title>The genome sequence of Ideonella sp. 3Y2.</title>
        <authorList>
            <person name="Liu Y."/>
        </authorList>
    </citation>
    <scope>NUCLEOTIDE SEQUENCE [LARGE SCALE GENOMIC DNA]</scope>
    <source>
        <strain evidence="2 3">3Y2</strain>
    </source>
</reference>
<keyword evidence="3" id="KW-1185">Reference proteome</keyword>
<dbReference type="Proteomes" id="UP000676246">
    <property type="component" value="Unassembled WGS sequence"/>
</dbReference>
<dbReference type="RefSeq" id="WP_210851510.1">
    <property type="nucleotide sequence ID" value="NZ_JAGQDD010000001.1"/>
</dbReference>
<evidence type="ECO:0000256" key="1">
    <source>
        <dbReference type="SAM" id="SignalP"/>
    </source>
</evidence>
<evidence type="ECO:0000313" key="2">
    <source>
        <dbReference type="EMBL" id="MBQ0929256.1"/>
    </source>
</evidence>
<dbReference type="AlphaFoldDB" id="A0A940Y5U7"/>
<protein>
    <submittedName>
        <fullName evidence="2">DUF3617 domain-containing protein</fullName>
    </submittedName>
</protein>
<gene>
    <name evidence="2" type="ORF">KAK03_02085</name>
</gene>
<dbReference type="Pfam" id="PF12276">
    <property type="entry name" value="DUF3617"/>
    <property type="match status" value="1"/>
</dbReference>
<organism evidence="2 3">
    <name type="scientific">Ideonella alba</name>
    <dbReference type="NCBI Taxonomy" id="2824118"/>
    <lineage>
        <taxon>Bacteria</taxon>
        <taxon>Pseudomonadati</taxon>
        <taxon>Pseudomonadota</taxon>
        <taxon>Betaproteobacteria</taxon>
        <taxon>Burkholderiales</taxon>
        <taxon>Sphaerotilaceae</taxon>
        <taxon>Ideonella</taxon>
    </lineage>
</organism>
<dbReference type="EMBL" id="JAGQDD010000001">
    <property type="protein sequence ID" value="MBQ0929256.1"/>
    <property type="molecule type" value="Genomic_DNA"/>
</dbReference>
<proteinExistence type="predicted"/>
<accession>A0A940Y5U7</accession>
<feature type="signal peptide" evidence="1">
    <location>
        <begin position="1"/>
        <end position="26"/>
    </location>
</feature>
<evidence type="ECO:0000313" key="3">
    <source>
        <dbReference type="Proteomes" id="UP000676246"/>
    </source>
</evidence>
<name>A0A940Y5U7_9BURK</name>